<accession>A0A6A5WUA7</accession>
<keyword evidence="4 6" id="KW-0472">Membrane</keyword>
<dbReference type="PANTHER" id="PTHR33048:SF47">
    <property type="entry name" value="INTEGRAL MEMBRANE PROTEIN-RELATED"/>
    <property type="match status" value="1"/>
</dbReference>
<evidence type="ECO:0000256" key="4">
    <source>
        <dbReference type="ARBA" id="ARBA00023136"/>
    </source>
</evidence>
<feature type="transmembrane region" description="Helical" evidence="6">
    <location>
        <begin position="42"/>
        <end position="62"/>
    </location>
</feature>
<feature type="transmembrane region" description="Helical" evidence="6">
    <location>
        <begin position="202"/>
        <end position="221"/>
    </location>
</feature>
<sequence>MASPSPAGNRVNAVLLSFTALSGSVVFLRLCNRIAFSRNAGFEDACIAFAMACSIGLTITIFEQVRNGLGWHNTGVTPLMFVDFRKAFWASMWIYNLALTFTKVSILVQYHRIFATRHFRIICRSVLGVVAAYGIWTLLGSIFICTPVAFFWDKTIPGGTCLNQALVWYMNAGVNIVTDFTILLLPMPIIRGLNIPKAQRRALMVIFALGGIACIISIVRLRTLVTIANSEDPTYDNLSAATFSAVEVNIGIVCACLPSMRPLFASMLPTYFPNGSRYTIVRTGGNENQFRHLRNLSGSSHTTWTPSLASHSRTGSKVSCCTVESELDNIYKHQSMALSLGYQRDGPVQQVIVDSATRKPTSNAVAPKLPRLPDNMAVIGSVDPTLRRASRHSNCGCRSSRHHPKKKVFQKPLPITPFPVSEPRTK</sequence>
<keyword evidence="3 6" id="KW-1133">Transmembrane helix</keyword>
<evidence type="ECO:0000313" key="9">
    <source>
        <dbReference type="Proteomes" id="UP000799779"/>
    </source>
</evidence>
<evidence type="ECO:0000256" key="3">
    <source>
        <dbReference type="ARBA" id="ARBA00022989"/>
    </source>
</evidence>
<gene>
    <name evidence="8" type="ORF">P154DRAFT_425083</name>
</gene>
<dbReference type="GO" id="GO:0016020">
    <property type="term" value="C:membrane"/>
    <property type="evidence" value="ECO:0007669"/>
    <property type="project" value="UniProtKB-SubCell"/>
</dbReference>
<keyword evidence="9" id="KW-1185">Reference proteome</keyword>
<evidence type="ECO:0000256" key="1">
    <source>
        <dbReference type="ARBA" id="ARBA00004141"/>
    </source>
</evidence>
<feature type="transmembrane region" description="Helical" evidence="6">
    <location>
        <begin position="129"/>
        <end position="152"/>
    </location>
</feature>
<reference evidence="8" key="1">
    <citation type="journal article" date="2020" name="Stud. Mycol.">
        <title>101 Dothideomycetes genomes: a test case for predicting lifestyles and emergence of pathogens.</title>
        <authorList>
            <person name="Haridas S."/>
            <person name="Albert R."/>
            <person name="Binder M."/>
            <person name="Bloem J."/>
            <person name="Labutti K."/>
            <person name="Salamov A."/>
            <person name="Andreopoulos B."/>
            <person name="Baker S."/>
            <person name="Barry K."/>
            <person name="Bills G."/>
            <person name="Bluhm B."/>
            <person name="Cannon C."/>
            <person name="Castanera R."/>
            <person name="Culley D."/>
            <person name="Daum C."/>
            <person name="Ezra D."/>
            <person name="Gonzalez J."/>
            <person name="Henrissat B."/>
            <person name="Kuo A."/>
            <person name="Liang C."/>
            <person name="Lipzen A."/>
            <person name="Lutzoni F."/>
            <person name="Magnuson J."/>
            <person name="Mondo S."/>
            <person name="Nolan M."/>
            <person name="Ohm R."/>
            <person name="Pangilinan J."/>
            <person name="Park H.-J."/>
            <person name="Ramirez L."/>
            <person name="Alfaro M."/>
            <person name="Sun H."/>
            <person name="Tritt A."/>
            <person name="Yoshinaga Y."/>
            <person name="Zwiers L.-H."/>
            <person name="Turgeon B."/>
            <person name="Goodwin S."/>
            <person name="Spatafora J."/>
            <person name="Crous P."/>
            <person name="Grigoriev I."/>
        </authorList>
    </citation>
    <scope>NUCLEOTIDE SEQUENCE</scope>
    <source>
        <strain evidence="8">CBS 123094</strain>
    </source>
</reference>
<feature type="transmembrane region" description="Helical" evidence="6">
    <location>
        <begin position="87"/>
        <end position="108"/>
    </location>
</feature>
<dbReference type="OrthoDB" id="444631at2759"/>
<dbReference type="Pfam" id="PF20684">
    <property type="entry name" value="Fung_rhodopsin"/>
    <property type="match status" value="1"/>
</dbReference>
<evidence type="ECO:0000256" key="6">
    <source>
        <dbReference type="SAM" id="Phobius"/>
    </source>
</evidence>
<evidence type="ECO:0000256" key="5">
    <source>
        <dbReference type="ARBA" id="ARBA00038359"/>
    </source>
</evidence>
<dbReference type="Proteomes" id="UP000799779">
    <property type="component" value="Unassembled WGS sequence"/>
</dbReference>
<dbReference type="AlphaFoldDB" id="A0A6A5WUA7"/>
<feature type="transmembrane region" description="Helical" evidence="6">
    <location>
        <begin position="12"/>
        <end position="30"/>
    </location>
</feature>
<name>A0A6A5WUA7_9PLEO</name>
<organism evidence="8 9">
    <name type="scientific">Amniculicola lignicola CBS 123094</name>
    <dbReference type="NCBI Taxonomy" id="1392246"/>
    <lineage>
        <taxon>Eukaryota</taxon>
        <taxon>Fungi</taxon>
        <taxon>Dikarya</taxon>
        <taxon>Ascomycota</taxon>
        <taxon>Pezizomycotina</taxon>
        <taxon>Dothideomycetes</taxon>
        <taxon>Pleosporomycetidae</taxon>
        <taxon>Pleosporales</taxon>
        <taxon>Amniculicolaceae</taxon>
        <taxon>Amniculicola</taxon>
    </lineage>
</organism>
<feature type="transmembrane region" description="Helical" evidence="6">
    <location>
        <begin position="172"/>
        <end position="190"/>
    </location>
</feature>
<evidence type="ECO:0000313" key="8">
    <source>
        <dbReference type="EMBL" id="KAF2005282.1"/>
    </source>
</evidence>
<proteinExistence type="inferred from homology"/>
<keyword evidence="2 6" id="KW-0812">Transmembrane</keyword>
<protein>
    <recommendedName>
        <fullName evidence="7">Rhodopsin domain-containing protein</fullName>
    </recommendedName>
</protein>
<feature type="domain" description="Rhodopsin" evidence="7">
    <location>
        <begin position="28"/>
        <end position="265"/>
    </location>
</feature>
<comment type="subcellular location">
    <subcellularLocation>
        <location evidence="1">Membrane</location>
        <topology evidence="1">Multi-pass membrane protein</topology>
    </subcellularLocation>
</comment>
<dbReference type="InterPro" id="IPR049326">
    <property type="entry name" value="Rhodopsin_dom_fungi"/>
</dbReference>
<dbReference type="InterPro" id="IPR052337">
    <property type="entry name" value="SAT4-like"/>
</dbReference>
<evidence type="ECO:0000259" key="7">
    <source>
        <dbReference type="Pfam" id="PF20684"/>
    </source>
</evidence>
<evidence type="ECO:0000256" key="2">
    <source>
        <dbReference type="ARBA" id="ARBA00022692"/>
    </source>
</evidence>
<dbReference type="EMBL" id="ML977564">
    <property type="protein sequence ID" value="KAF2005282.1"/>
    <property type="molecule type" value="Genomic_DNA"/>
</dbReference>
<comment type="similarity">
    <text evidence="5">Belongs to the SAT4 family.</text>
</comment>
<dbReference type="PANTHER" id="PTHR33048">
    <property type="entry name" value="PTH11-LIKE INTEGRAL MEMBRANE PROTEIN (AFU_ORTHOLOGUE AFUA_5G11245)"/>
    <property type="match status" value="1"/>
</dbReference>